<dbReference type="STRING" id="765911.Thivi_2516"/>
<gene>
    <name evidence="8" type="ordered locus">Thivi_2516</name>
</gene>
<keyword evidence="9" id="KW-1185">Reference proteome</keyword>
<feature type="transmembrane region" description="Helical" evidence="7">
    <location>
        <begin position="175"/>
        <end position="207"/>
    </location>
</feature>
<comment type="subcellular location">
    <subcellularLocation>
        <location evidence="6">Cell membrane</location>
        <topology evidence="6">Multi-pass membrane protein</topology>
    </subcellularLocation>
    <subcellularLocation>
        <location evidence="1">Membrane</location>
        <topology evidence="1">Multi-pass membrane protein</topology>
    </subcellularLocation>
</comment>
<evidence type="ECO:0000256" key="3">
    <source>
        <dbReference type="ARBA" id="ARBA00022692"/>
    </source>
</evidence>
<dbReference type="Proteomes" id="UP000006062">
    <property type="component" value="Chromosome"/>
</dbReference>
<evidence type="ECO:0000256" key="6">
    <source>
        <dbReference type="RuleBase" id="RU003943"/>
    </source>
</evidence>
<feature type="transmembrane region" description="Helical" evidence="7">
    <location>
        <begin position="219"/>
        <end position="240"/>
    </location>
</feature>
<evidence type="ECO:0000313" key="8">
    <source>
        <dbReference type="EMBL" id="AFL74454.1"/>
    </source>
</evidence>
<dbReference type="OrthoDB" id="9180660at2"/>
<feature type="transmembrane region" description="Helical" evidence="7">
    <location>
        <begin position="65"/>
        <end position="83"/>
    </location>
</feature>
<dbReference type="InterPro" id="IPR001626">
    <property type="entry name" value="ABC_TroCD"/>
</dbReference>
<dbReference type="SUPFAM" id="SSF81345">
    <property type="entry name" value="ABC transporter involved in vitamin B12 uptake, BtuC"/>
    <property type="match status" value="1"/>
</dbReference>
<keyword evidence="5 7" id="KW-0472">Membrane</keyword>
<reference evidence="8 9" key="1">
    <citation type="submission" date="2012-06" db="EMBL/GenBank/DDBJ databases">
        <title>Complete sequence of Thiocystis violascens DSM 198.</title>
        <authorList>
            <consortium name="US DOE Joint Genome Institute"/>
            <person name="Lucas S."/>
            <person name="Han J."/>
            <person name="Lapidus A."/>
            <person name="Cheng J.-F."/>
            <person name="Goodwin L."/>
            <person name="Pitluck S."/>
            <person name="Peters L."/>
            <person name="Ovchinnikova G."/>
            <person name="Teshima H."/>
            <person name="Detter J.C."/>
            <person name="Han C."/>
            <person name="Tapia R."/>
            <person name="Land M."/>
            <person name="Hauser L."/>
            <person name="Kyrpides N."/>
            <person name="Ivanova N."/>
            <person name="Pagani I."/>
            <person name="Vogl K."/>
            <person name="Liu Z."/>
            <person name="Frigaard N.-U."/>
            <person name="Bryant D."/>
            <person name="Woyke T."/>
        </authorList>
    </citation>
    <scope>NUCLEOTIDE SEQUENCE [LARGE SCALE GENOMIC DNA]</scope>
    <source>
        <strain evidence="9">ATCC 17096 / DSM 198 / 6111</strain>
    </source>
</reference>
<evidence type="ECO:0000256" key="7">
    <source>
        <dbReference type="SAM" id="Phobius"/>
    </source>
</evidence>
<feature type="transmembrane region" description="Helical" evidence="7">
    <location>
        <begin position="12"/>
        <end position="34"/>
    </location>
</feature>
<evidence type="ECO:0000256" key="2">
    <source>
        <dbReference type="ARBA" id="ARBA00008034"/>
    </source>
</evidence>
<dbReference type="Pfam" id="PF00950">
    <property type="entry name" value="ABC-3"/>
    <property type="match status" value="1"/>
</dbReference>
<dbReference type="KEGG" id="tvi:Thivi_2516"/>
<organism evidence="8 9">
    <name type="scientific">Thiocystis violascens (strain ATCC 17096 / DSM 198 / 6111)</name>
    <name type="common">Chromatium violascens</name>
    <dbReference type="NCBI Taxonomy" id="765911"/>
    <lineage>
        <taxon>Bacteria</taxon>
        <taxon>Pseudomonadati</taxon>
        <taxon>Pseudomonadota</taxon>
        <taxon>Gammaproteobacteria</taxon>
        <taxon>Chromatiales</taxon>
        <taxon>Chromatiaceae</taxon>
        <taxon>Thiocystis</taxon>
    </lineage>
</organism>
<keyword evidence="6" id="KW-0813">Transport</keyword>
<feature type="transmembrane region" description="Helical" evidence="7">
    <location>
        <begin position="90"/>
        <end position="112"/>
    </location>
</feature>
<evidence type="ECO:0000256" key="5">
    <source>
        <dbReference type="ARBA" id="ARBA00023136"/>
    </source>
</evidence>
<dbReference type="EMBL" id="CP003154">
    <property type="protein sequence ID" value="AFL74454.1"/>
    <property type="molecule type" value="Genomic_DNA"/>
</dbReference>
<protein>
    <submittedName>
        <fullName evidence="8">ABC-type Mn2+/Zn2+ transport system, permease component</fullName>
    </submittedName>
</protein>
<dbReference type="HOGENOM" id="CLU_1021768_0_0_6"/>
<sequence>MFELIPDLALDPLFRLPFVTGLLLAGLLPVLGALLTLRQEWLAALGLAHLAAASALVGLAAGLPAVVGGILGALGAGAVKTLLRACGNAAYAFMILIGWSAMLLVAANSAVGDSLGHALIDGQLYFAGTTELLLSALLVASAIRLLPWLMPLILRATFFPRFETANRQPAWHWRLGLDLLTAASLAVGTATLGLMGTFALIFVPAWIAFRIAPSWRWTLILAVLIGGFAYLAAFLTALALDQPFGPVLVALLVAGAGLAALSGAGTASAT</sequence>
<keyword evidence="4 7" id="KW-1133">Transmembrane helix</keyword>
<dbReference type="PANTHER" id="PTHR30477:SF19">
    <property type="entry name" value="METAL ABC TRANSPORTER PERMEASE"/>
    <property type="match status" value="1"/>
</dbReference>
<name>I3YBT6_THIV6</name>
<comment type="similarity">
    <text evidence="2 6">Belongs to the ABC-3 integral membrane protein family.</text>
</comment>
<evidence type="ECO:0000313" key="9">
    <source>
        <dbReference type="Proteomes" id="UP000006062"/>
    </source>
</evidence>
<dbReference type="GO" id="GO:0010043">
    <property type="term" value="P:response to zinc ion"/>
    <property type="evidence" value="ECO:0007669"/>
    <property type="project" value="TreeGrafter"/>
</dbReference>
<feature type="transmembrane region" description="Helical" evidence="7">
    <location>
        <begin position="247"/>
        <end position="267"/>
    </location>
</feature>
<keyword evidence="3 6" id="KW-0812">Transmembrane</keyword>
<dbReference type="InterPro" id="IPR037294">
    <property type="entry name" value="ABC_BtuC-like"/>
</dbReference>
<dbReference type="GO" id="GO:0055085">
    <property type="term" value="P:transmembrane transport"/>
    <property type="evidence" value="ECO:0007669"/>
    <property type="project" value="InterPro"/>
</dbReference>
<dbReference type="PANTHER" id="PTHR30477">
    <property type="entry name" value="ABC-TRANSPORTER METAL-BINDING PROTEIN"/>
    <property type="match status" value="1"/>
</dbReference>
<evidence type="ECO:0000256" key="4">
    <source>
        <dbReference type="ARBA" id="ARBA00022989"/>
    </source>
</evidence>
<dbReference type="RefSeq" id="WP_014778898.1">
    <property type="nucleotide sequence ID" value="NC_018012.1"/>
</dbReference>
<evidence type="ECO:0000256" key="1">
    <source>
        <dbReference type="ARBA" id="ARBA00004141"/>
    </source>
</evidence>
<feature type="transmembrane region" description="Helical" evidence="7">
    <location>
        <begin position="132"/>
        <end position="154"/>
    </location>
</feature>
<dbReference type="eggNOG" id="COG1108">
    <property type="taxonomic scope" value="Bacteria"/>
</dbReference>
<accession>I3YBT6</accession>
<dbReference type="AlphaFoldDB" id="I3YBT6"/>
<dbReference type="GO" id="GO:0043190">
    <property type="term" value="C:ATP-binding cassette (ABC) transporter complex"/>
    <property type="evidence" value="ECO:0007669"/>
    <property type="project" value="InterPro"/>
</dbReference>
<proteinExistence type="inferred from homology"/>